<accession>A0A0F4YGV6</accession>
<reference evidence="1 2" key="1">
    <citation type="submission" date="2015-04" db="EMBL/GenBank/DDBJ databases">
        <authorList>
            <person name="Heijne W.H."/>
            <person name="Fedorova N.D."/>
            <person name="Nierman W.C."/>
            <person name="Vollebregt A.W."/>
            <person name="Zhao Z."/>
            <person name="Wu L."/>
            <person name="Kumar M."/>
            <person name="Stam H."/>
            <person name="van den Berg M.A."/>
            <person name="Pel H.J."/>
        </authorList>
    </citation>
    <scope>NUCLEOTIDE SEQUENCE [LARGE SCALE GENOMIC DNA]</scope>
    <source>
        <strain evidence="1 2">CBS 393.64</strain>
    </source>
</reference>
<comment type="caution">
    <text evidence="1">The sequence shown here is derived from an EMBL/GenBank/DDBJ whole genome shotgun (WGS) entry which is preliminary data.</text>
</comment>
<evidence type="ECO:0000313" key="2">
    <source>
        <dbReference type="Proteomes" id="UP000053958"/>
    </source>
</evidence>
<organism evidence="1 2">
    <name type="scientific">Rasamsonia emersonii (strain ATCC 16479 / CBS 393.64 / IMI 116815)</name>
    <dbReference type="NCBI Taxonomy" id="1408163"/>
    <lineage>
        <taxon>Eukaryota</taxon>
        <taxon>Fungi</taxon>
        <taxon>Dikarya</taxon>
        <taxon>Ascomycota</taxon>
        <taxon>Pezizomycotina</taxon>
        <taxon>Eurotiomycetes</taxon>
        <taxon>Eurotiomycetidae</taxon>
        <taxon>Eurotiales</taxon>
        <taxon>Trichocomaceae</taxon>
        <taxon>Rasamsonia</taxon>
    </lineage>
</organism>
<dbReference type="GeneID" id="25320836"/>
<dbReference type="EMBL" id="LASV01000647">
    <property type="protein sequence ID" value="KKA17482.1"/>
    <property type="molecule type" value="Genomic_DNA"/>
</dbReference>
<dbReference type="AlphaFoldDB" id="A0A0F4YGV6"/>
<dbReference type="Proteomes" id="UP000053958">
    <property type="component" value="Unassembled WGS sequence"/>
</dbReference>
<gene>
    <name evidence="1" type="ORF">T310_8612</name>
</gene>
<proteinExistence type="predicted"/>
<feature type="non-terminal residue" evidence="1">
    <location>
        <position position="1"/>
    </location>
</feature>
<keyword evidence="2" id="KW-1185">Reference proteome</keyword>
<dbReference type="OrthoDB" id="5245302at2759"/>
<sequence length="158" mass="17604">FAGREAHVQHLERVAVVDHHRVDVRALEDELPVDHVQPHGPDNGPARSGAATQAAMLPNLKLTEFVLGIGPAKPDMKLPKKRMYSDVVIVGKDRDWILTQWLSKDVIMEPVPSTVRNKQEQAKNRQSKRTISVNFARFGLPIRSFGAVFNTLNQNIGG</sequence>
<name>A0A0F4YGV6_RASE3</name>
<evidence type="ECO:0000313" key="1">
    <source>
        <dbReference type="EMBL" id="KKA17482.1"/>
    </source>
</evidence>
<protein>
    <submittedName>
        <fullName evidence="1">Uncharacterized protein</fullName>
    </submittedName>
</protein>
<dbReference type="RefSeq" id="XP_013324094.1">
    <property type="nucleotide sequence ID" value="XM_013468640.1"/>
</dbReference>